<reference evidence="1" key="2">
    <citation type="submission" date="2020-11" db="EMBL/GenBank/DDBJ databases">
        <authorList>
            <person name="McCartney M.A."/>
            <person name="Auch B."/>
            <person name="Kono T."/>
            <person name="Mallez S."/>
            <person name="Becker A."/>
            <person name="Gohl D.M."/>
            <person name="Silverstein K.A.T."/>
            <person name="Koren S."/>
            <person name="Bechman K.B."/>
            <person name="Herman A."/>
            <person name="Abrahante J.E."/>
            <person name="Garbe J."/>
        </authorList>
    </citation>
    <scope>NUCLEOTIDE SEQUENCE</scope>
    <source>
        <strain evidence="1">Duluth1</strain>
        <tissue evidence="1">Whole animal</tissue>
    </source>
</reference>
<sequence length="52" mass="5809">MNLFASFMPHSSEQYLDACLAWFTQPGPRHCLAVSSSPASSISSTSCLDRWW</sequence>
<keyword evidence="2" id="KW-1185">Reference proteome</keyword>
<gene>
    <name evidence="1" type="ORF">DPMN_122437</name>
</gene>
<dbReference type="EMBL" id="JAIWYP010000005">
    <property type="protein sequence ID" value="KAH3820689.1"/>
    <property type="molecule type" value="Genomic_DNA"/>
</dbReference>
<name>A0A9D4GP11_DREPO</name>
<evidence type="ECO:0000313" key="1">
    <source>
        <dbReference type="EMBL" id="KAH3820689.1"/>
    </source>
</evidence>
<proteinExistence type="predicted"/>
<dbReference type="Proteomes" id="UP000828390">
    <property type="component" value="Unassembled WGS sequence"/>
</dbReference>
<protein>
    <submittedName>
        <fullName evidence="1">Uncharacterized protein</fullName>
    </submittedName>
</protein>
<organism evidence="1 2">
    <name type="scientific">Dreissena polymorpha</name>
    <name type="common">Zebra mussel</name>
    <name type="synonym">Mytilus polymorpha</name>
    <dbReference type="NCBI Taxonomy" id="45954"/>
    <lineage>
        <taxon>Eukaryota</taxon>
        <taxon>Metazoa</taxon>
        <taxon>Spiralia</taxon>
        <taxon>Lophotrochozoa</taxon>
        <taxon>Mollusca</taxon>
        <taxon>Bivalvia</taxon>
        <taxon>Autobranchia</taxon>
        <taxon>Heteroconchia</taxon>
        <taxon>Euheterodonta</taxon>
        <taxon>Imparidentia</taxon>
        <taxon>Neoheterodontei</taxon>
        <taxon>Myida</taxon>
        <taxon>Dreissenoidea</taxon>
        <taxon>Dreissenidae</taxon>
        <taxon>Dreissena</taxon>
    </lineage>
</organism>
<comment type="caution">
    <text evidence="1">The sequence shown here is derived from an EMBL/GenBank/DDBJ whole genome shotgun (WGS) entry which is preliminary data.</text>
</comment>
<reference evidence="1" key="1">
    <citation type="journal article" date="2019" name="bioRxiv">
        <title>The Genome of the Zebra Mussel, Dreissena polymorpha: A Resource for Invasive Species Research.</title>
        <authorList>
            <person name="McCartney M.A."/>
            <person name="Auch B."/>
            <person name="Kono T."/>
            <person name="Mallez S."/>
            <person name="Zhang Y."/>
            <person name="Obille A."/>
            <person name="Becker A."/>
            <person name="Abrahante J.E."/>
            <person name="Garbe J."/>
            <person name="Badalamenti J.P."/>
            <person name="Herman A."/>
            <person name="Mangelson H."/>
            <person name="Liachko I."/>
            <person name="Sullivan S."/>
            <person name="Sone E.D."/>
            <person name="Koren S."/>
            <person name="Silverstein K.A.T."/>
            <person name="Beckman K.B."/>
            <person name="Gohl D.M."/>
        </authorList>
    </citation>
    <scope>NUCLEOTIDE SEQUENCE</scope>
    <source>
        <strain evidence="1">Duluth1</strain>
        <tissue evidence="1">Whole animal</tissue>
    </source>
</reference>
<accession>A0A9D4GP11</accession>
<evidence type="ECO:0000313" key="2">
    <source>
        <dbReference type="Proteomes" id="UP000828390"/>
    </source>
</evidence>
<dbReference type="AlphaFoldDB" id="A0A9D4GP11"/>